<dbReference type="Gene3D" id="2.160.20.80">
    <property type="entry name" value="E3 ubiquitin-protein ligase SopA"/>
    <property type="match status" value="2"/>
</dbReference>
<dbReference type="SUPFAM" id="SSF141571">
    <property type="entry name" value="Pentapeptide repeat-like"/>
    <property type="match status" value="2"/>
</dbReference>
<gene>
    <name evidence="1" type="ORF">C0Z18_32335</name>
</gene>
<evidence type="ECO:0000313" key="2">
    <source>
        <dbReference type="Proteomes" id="UP000235616"/>
    </source>
</evidence>
<organism evidence="1 2">
    <name type="scientific">Trinickia dabaoshanensis</name>
    <dbReference type="NCBI Taxonomy" id="564714"/>
    <lineage>
        <taxon>Bacteria</taxon>
        <taxon>Pseudomonadati</taxon>
        <taxon>Pseudomonadota</taxon>
        <taxon>Betaproteobacteria</taxon>
        <taxon>Burkholderiales</taxon>
        <taxon>Burkholderiaceae</taxon>
        <taxon>Trinickia</taxon>
    </lineage>
</organism>
<comment type="caution">
    <text evidence="1">The sequence shown here is derived from an EMBL/GenBank/DDBJ whole genome shotgun (WGS) entry which is preliminary data.</text>
</comment>
<dbReference type="AlphaFoldDB" id="A0A2N7VAW2"/>
<reference evidence="1 2" key="1">
    <citation type="submission" date="2018-01" db="EMBL/GenBank/DDBJ databases">
        <title>Whole genome analyses suggest that Burkholderia sensu lato contains two further novel genera in the rhizoxinica-symbiotica group Mycetohabitans gen. nov., and Trinickia gen. nov.: implications for the evolution of diazotrophy and nodulation in the Burkholderiaceae.</title>
        <authorList>
            <person name="Estrada-de los Santos P."/>
            <person name="Palmer M."/>
            <person name="Chavez-Ramirez B."/>
            <person name="Beukes C."/>
            <person name="Steenkamp E.T."/>
            <person name="Hirsch A.M."/>
            <person name="Manyaka P."/>
            <person name="Maluk M."/>
            <person name="Lafos M."/>
            <person name="Crook M."/>
            <person name="Gross E."/>
            <person name="Simon M.F."/>
            <person name="Bueno dos Reis Junior F."/>
            <person name="Poole P.S."/>
            <person name="Venter S.N."/>
            <person name="James E.K."/>
        </authorList>
    </citation>
    <scope>NUCLEOTIDE SEQUENCE [LARGE SCALE GENOMIC DNA]</scope>
    <source>
        <strain evidence="1 2">GIMN1.004</strain>
    </source>
</reference>
<dbReference type="Proteomes" id="UP000235616">
    <property type="component" value="Unassembled WGS sequence"/>
</dbReference>
<dbReference type="Pfam" id="PF00805">
    <property type="entry name" value="Pentapeptide"/>
    <property type="match status" value="3"/>
</dbReference>
<dbReference type="InterPro" id="IPR001646">
    <property type="entry name" value="5peptide_repeat"/>
</dbReference>
<name>A0A2N7VAW2_9BURK</name>
<sequence>MQINDLELNAFRNRWRDGKYKVVQDALEHITPQSEWMDTCDAVDHPAAKRLANDLRGVQLSGRDLKNLDLGDSFLDFSVFDGSRFDGAQFQWSILNGASFRGCQFHLAQMLPIYGDGTDFRHARLRKSFIEYAKLSNADFSGATLADGRLTSSEISVCNFSGVLTERTDWGWNTMTRCDFVAARFVECELTTTWLDRARLIDATFENCDLRGVDFRGADLSGVRFLGGTFGDVLQGPLTYRTRFDDTPEARRVVAAATTANSHAVEWCPVVEGSGEPSREIPSSRLKGMPGDVVPKSGWWVSPALGGEQGRRYFKAGEMFPGIKSTDWGLVIWSHNPSDQD</sequence>
<proteinExistence type="predicted"/>
<evidence type="ECO:0008006" key="3">
    <source>
        <dbReference type="Google" id="ProtNLM"/>
    </source>
</evidence>
<evidence type="ECO:0000313" key="1">
    <source>
        <dbReference type="EMBL" id="PMS13652.1"/>
    </source>
</evidence>
<dbReference type="OrthoDB" id="237820at2"/>
<protein>
    <recommendedName>
        <fullName evidence="3">Pentapeptide repeat-containing protein</fullName>
    </recommendedName>
</protein>
<keyword evidence="2" id="KW-1185">Reference proteome</keyword>
<dbReference type="InterPro" id="IPR051082">
    <property type="entry name" value="Pentapeptide-BTB/POZ_domain"/>
</dbReference>
<dbReference type="RefSeq" id="WP_102649530.1">
    <property type="nucleotide sequence ID" value="NZ_PNYA01000063.1"/>
</dbReference>
<dbReference type="PANTHER" id="PTHR14136">
    <property type="entry name" value="BTB_POZ DOMAIN-CONTAINING PROTEIN KCTD9"/>
    <property type="match status" value="1"/>
</dbReference>
<dbReference type="EMBL" id="PNYA01000063">
    <property type="protein sequence ID" value="PMS13652.1"/>
    <property type="molecule type" value="Genomic_DNA"/>
</dbReference>
<accession>A0A2N7VAW2</accession>
<dbReference type="PANTHER" id="PTHR14136:SF17">
    <property type="entry name" value="BTB_POZ DOMAIN-CONTAINING PROTEIN KCTD9"/>
    <property type="match status" value="1"/>
</dbReference>